<dbReference type="Proteomes" id="UP001211894">
    <property type="component" value="Unassembled WGS sequence"/>
</dbReference>
<feature type="transmembrane region" description="Helical" evidence="1">
    <location>
        <begin position="7"/>
        <end position="26"/>
    </location>
</feature>
<comment type="caution">
    <text evidence="2">The sequence shown here is derived from an EMBL/GenBank/DDBJ whole genome shotgun (WGS) entry which is preliminary data.</text>
</comment>
<proteinExistence type="predicted"/>
<dbReference type="RefSeq" id="WP_172296655.1">
    <property type="nucleotide sequence ID" value="NZ_JAQFWW010000004.1"/>
</dbReference>
<reference evidence="2 3" key="1">
    <citation type="submission" date="2023-01" db="EMBL/GenBank/DDBJ databases">
        <title>Bacillus changyiensis sp. nov., isolated from a coastal deposit.</title>
        <authorList>
            <person name="Xiao G."/>
            <person name="Lai Q."/>
            <person name="Hu Z."/>
            <person name="Shao Z."/>
        </authorList>
    </citation>
    <scope>NUCLEOTIDE SEQUENCE [LARGE SCALE GENOMIC DNA]</scope>
    <source>
        <strain evidence="2 3">CLL-7-23</strain>
    </source>
</reference>
<gene>
    <name evidence="2" type="ORF">PJ311_13730</name>
</gene>
<keyword evidence="1" id="KW-0812">Transmembrane</keyword>
<protein>
    <submittedName>
        <fullName evidence="2">DUF2905 domain-containing protein</fullName>
    </submittedName>
</protein>
<feature type="transmembrane region" description="Helical" evidence="1">
    <location>
        <begin position="41"/>
        <end position="62"/>
    </location>
</feature>
<accession>A0ABT4X7C9</accession>
<evidence type="ECO:0000313" key="3">
    <source>
        <dbReference type="Proteomes" id="UP001211894"/>
    </source>
</evidence>
<sequence length="66" mass="7311">MTEFPKLLMILGAVLFAAGFIMQVIGKLPGDIFVKRGNITFFFPVVTCIVISVILSLLFSIFGRMK</sequence>
<evidence type="ECO:0000256" key="1">
    <source>
        <dbReference type="SAM" id="Phobius"/>
    </source>
</evidence>
<keyword evidence="3" id="KW-1185">Reference proteome</keyword>
<dbReference type="PANTHER" id="PTHR36443:SF1">
    <property type="entry name" value="BSR5223 PROTEIN"/>
    <property type="match status" value="1"/>
</dbReference>
<keyword evidence="1" id="KW-1133">Transmembrane helix</keyword>
<keyword evidence="1" id="KW-0472">Membrane</keyword>
<dbReference type="PANTHER" id="PTHR36443">
    <property type="entry name" value="BSR5223 PROTEIN"/>
    <property type="match status" value="1"/>
</dbReference>
<dbReference type="InterPro" id="IPR021320">
    <property type="entry name" value="DUF2905"/>
</dbReference>
<evidence type="ECO:0000313" key="2">
    <source>
        <dbReference type="EMBL" id="MDA7027644.1"/>
    </source>
</evidence>
<name>A0ABT4X7C9_9BACI</name>
<dbReference type="EMBL" id="JAQKAB010000009">
    <property type="protein sequence ID" value="MDA7027644.1"/>
    <property type="molecule type" value="Genomic_DNA"/>
</dbReference>
<organism evidence="2 3">
    <name type="scientific">Bacillus changyiensis</name>
    <dbReference type="NCBI Taxonomy" id="3004103"/>
    <lineage>
        <taxon>Bacteria</taxon>
        <taxon>Bacillati</taxon>
        <taxon>Bacillota</taxon>
        <taxon>Bacilli</taxon>
        <taxon>Bacillales</taxon>
        <taxon>Bacillaceae</taxon>
        <taxon>Bacillus</taxon>
    </lineage>
</organism>
<dbReference type="Pfam" id="PF11146">
    <property type="entry name" value="DUF2905"/>
    <property type="match status" value="1"/>
</dbReference>